<evidence type="ECO:0000313" key="1">
    <source>
        <dbReference type="EMBL" id="WRO23039.1"/>
    </source>
</evidence>
<accession>A0AAU0US16</accession>
<evidence type="ECO:0000313" key="2">
    <source>
        <dbReference type="Proteomes" id="UP001329915"/>
    </source>
</evidence>
<name>A0AAU0US16_9FIRM</name>
<dbReference type="EMBL" id="CP121694">
    <property type="protein sequence ID" value="WRO23039.1"/>
    <property type="molecule type" value="Genomic_DNA"/>
</dbReference>
<protein>
    <recommendedName>
        <fullName evidence="3">2-phosphosulfolactate phosphatase</fullName>
    </recommendedName>
</protein>
<organism evidence="1 2">
    <name type="scientific">Metallumcola ferriviriculae</name>
    <dbReference type="NCBI Taxonomy" id="3039180"/>
    <lineage>
        <taxon>Bacteria</taxon>
        <taxon>Bacillati</taxon>
        <taxon>Bacillota</taxon>
        <taxon>Clostridia</taxon>
        <taxon>Neomoorellales</taxon>
        <taxon>Desulfitibacteraceae</taxon>
        <taxon>Metallumcola</taxon>
    </lineage>
</organism>
<keyword evidence="2" id="KW-1185">Reference proteome</keyword>
<dbReference type="AlphaFoldDB" id="A0AAU0US16"/>
<gene>
    <name evidence="1" type="ORF">MFMK1_002885</name>
</gene>
<evidence type="ECO:0008006" key="3">
    <source>
        <dbReference type="Google" id="ProtNLM"/>
    </source>
</evidence>
<dbReference type="RefSeq" id="WP_366922426.1">
    <property type="nucleotide sequence ID" value="NZ_CP121694.1"/>
</dbReference>
<sequence length="228" mass="23334">MSRPRVSVVSDASGAAAAALLGDIVVIVDVIDMSTTIESAIEAGAWQVFGAAPDNANPPVPVVPENIGRQAAKSALKDGRDIILATEPRWASPAQREQNARRFISGVRDQGGSISKIVPNAGAEICKLCTLEGAVLVVVSDTGGTAFDAAFNAGGIVTTATVARTLAKKGIEPSFSGAARAVALARQYSSNVSVVAASANSWEDILAAQFIAQIIQSNLSGQVPPQQA</sequence>
<dbReference type="Proteomes" id="UP001329915">
    <property type="component" value="Chromosome"/>
</dbReference>
<dbReference type="KEGG" id="dbc:MFMK1_002885"/>
<reference evidence="1 2" key="1">
    <citation type="submission" date="2023-04" db="EMBL/GenBank/DDBJ databases">
        <authorList>
            <person name="Hsu D."/>
        </authorList>
    </citation>
    <scope>NUCLEOTIDE SEQUENCE [LARGE SCALE GENOMIC DNA]</scope>
    <source>
        <strain evidence="1 2">MK1</strain>
    </source>
</reference>
<proteinExistence type="predicted"/>